<dbReference type="GO" id="GO:0007030">
    <property type="term" value="P:Golgi organization"/>
    <property type="evidence" value="ECO:0007669"/>
    <property type="project" value="TreeGrafter"/>
</dbReference>
<dbReference type="Proteomes" id="UP001153076">
    <property type="component" value="Unassembled WGS sequence"/>
</dbReference>
<sequence length="1470" mass="159347">MESPPFVVEDQTDEDFFDKLVDGEVDGVQSCSNFTNHVESSDVQALAKLSIDDIASPVVALDNVHDNDIKGDHHEKFEKDDSNSCKLEGEGNVGSDDSGHTIESSELGDLKSVHEFTDQVTGEESAFDSVSSGSIANGGGGIKQVQWSAFGSGTEGASYSDFFNEFGGNGADPFAEVAGSSVIALASDPAMGVSSNQANKSSSCGFVQNEETQQHVSSIGQTTENQDESSSQCWENLYPGWKYDANTGQWYQVDSSHAMVNNVETYNASDQSAMEGTAGDSKSDVYYLQQTAQSVGGSMAENSMTGTLSYWNQTPQGSTEYPAHMVFDPQYPGWYYDTIAQEWRSLDFYTSSINQSASLDHSQHISNGNFTSGDGCGQNMTYGQGEQIHNYSHQQEQFLNWRDSGNNHHQQHMNAAQTEPFRNSEAVSPQNTHIGNGYRSNAQVHYSADHGGVVTASEKSSFYEQTRQGFDSNNGSKGFQGFGNGVIGSQNFSASEKLLHPNNQHNMEFEQQYTAAYFNSPEALNFSQQPFQNSKQLSYASNEGRSSAGRPPHALVTFGFGGKLIVMKDPSTSYAQSTYASQFDLKGSAGSVINVLETMEAASLKSNGPDVGVSSCDYFRTLCQQSFPGPLVSGNVGSKELNKWIDDRIANYSIPNMEYSKSEALRMLFCLLKIACQFYGKLRSGFGADLGSKATANEVQMLLVSGKRMEALQCAQEGQLWGPALVIAAMLGEQFYGETVKQMALHQLVAGSPLRTLCLLLAGKPAEVFSNPTNNPPTGVNVTQPVQIGPAGMLDEWEENLAIITANRTSGDELVITHLGDCLWKEKGEVTAAHICYLVAEANIESYSESARLCLVGADHLKCPRTYSSPDAIQRTELYEYAKVLGNSQFILLPFQPYKLVYACMLAEVGRLSDSLKYCQAALRSLKSGRSSEVDAWRHMLSSLEERIKIHQQGGYATNLAPTKLVGKLLNFFDNTAHRVVGGLPPPIPSQSHSNIQRNEPDNQSRGPRVSTSQSTMAMSSLMPSASTENSNRKLMHNRSISEPDMGRTPRKSANRKSLQPSMSGCGIVKRYIQTHFWCFERIIKGLVDSGYSEKARKLTPLERSLTCGGDGGGKVVERGGDGRFEMVVHGAERVPLDRAHSTSVMTKVESPKESNSSEQHDNASTSGGSSRFGRFGSQIFQKTVGLVLRSRADRQAKLGEKNKFYYDEKLKRWVEEGAEPPAEEPALAPPPTTAAFMNGMPDHDKKGVFVNGTIHANGESEFKATNAVEKFSGTPPIPPGSNQFSARGRMGVRARYVDTFNKGGGTQANSFQSPSPLIPAVKPAIGNAKFFIPTPVAGGQETDNIEDTQGGVVADEDTSTSDRNHSFSPPQMGPPSLAMHRHPSTESLPNIGTPGTTNGNGSLPPHSRRTLSWSGDLGDPLNPLSPGEARPLGEALGMSPSTYMPSNSSTMSFTSYSTTLADDLQEVQL</sequence>
<dbReference type="EMBL" id="JAKOGI010000017">
    <property type="protein sequence ID" value="KAJ8450105.1"/>
    <property type="molecule type" value="Genomic_DNA"/>
</dbReference>
<keyword evidence="3 6" id="KW-0813">Transport</keyword>
<feature type="compositionally biased region" description="Basic and acidic residues" evidence="7">
    <location>
        <begin position="72"/>
        <end position="89"/>
    </location>
</feature>
<protein>
    <recommendedName>
        <fullName evidence="6">Protein transport protein sec16</fullName>
    </recommendedName>
</protein>
<feature type="region of interest" description="Disordered" evidence="7">
    <location>
        <begin position="1137"/>
        <end position="1175"/>
    </location>
</feature>
<evidence type="ECO:0000259" key="9">
    <source>
        <dbReference type="Pfam" id="PF12932"/>
    </source>
</evidence>
<dbReference type="InterPro" id="IPR024298">
    <property type="entry name" value="Sec16_Sec23-bd"/>
</dbReference>
<feature type="compositionally biased region" description="Polar residues" evidence="7">
    <location>
        <begin position="1154"/>
        <end position="1166"/>
    </location>
</feature>
<evidence type="ECO:0000256" key="2">
    <source>
        <dbReference type="ARBA" id="ARBA00005927"/>
    </source>
</evidence>
<gene>
    <name evidence="10" type="ORF">Cgig2_033299</name>
</gene>
<evidence type="ECO:0000256" key="1">
    <source>
        <dbReference type="ARBA" id="ARBA00004240"/>
    </source>
</evidence>
<keyword evidence="6" id="KW-0653">Protein transport</keyword>
<reference evidence="10" key="1">
    <citation type="submission" date="2022-04" db="EMBL/GenBank/DDBJ databases">
        <title>Carnegiea gigantea Genome sequencing and assembly v2.</title>
        <authorList>
            <person name="Copetti D."/>
            <person name="Sanderson M.J."/>
            <person name="Burquez A."/>
            <person name="Wojciechowski M.F."/>
        </authorList>
    </citation>
    <scope>NUCLEOTIDE SEQUENCE</scope>
    <source>
        <strain evidence="10">SGP5-SGP5p</strain>
        <tissue evidence="10">Aerial part</tissue>
    </source>
</reference>
<dbReference type="GO" id="GO:0015031">
    <property type="term" value="P:protein transport"/>
    <property type="evidence" value="ECO:0007669"/>
    <property type="project" value="UniProtKB-KW"/>
</dbReference>
<evidence type="ECO:0000256" key="5">
    <source>
        <dbReference type="ARBA" id="ARBA00022892"/>
    </source>
</evidence>
<feature type="domain" description="Sec16 central conserved" evidence="9">
    <location>
        <begin position="553"/>
        <end position="680"/>
    </location>
</feature>
<dbReference type="GO" id="GO:0012507">
    <property type="term" value="C:ER to Golgi transport vesicle membrane"/>
    <property type="evidence" value="ECO:0007669"/>
    <property type="project" value="TreeGrafter"/>
</dbReference>
<name>A0A9Q1QRY5_9CARY</name>
<comment type="similarity">
    <text evidence="2 6">Belongs to the SEC16 family.</text>
</comment>
<proteinExistence type="inferred from homology"/>
<feature type="region of interest" description="Disordered" evidence="7">
    <location>
        <begin position="983"/>
        <end position="1062"/>
    </location>
</feature>
<dbReference type="GO" id="GO:0000139">
    <property type="term" value="C:Golgi membrane"/>
    <property type="evidence" value="ECO:0007669"/>
    <property type="project" value="UniProtKB-SubCell"/>
</dbReference>
<feature type="domain" description="Sec16 Sec23-binding" evidence="8">
    <location>
        <begin position="699"/>
        <end position="976"/>
    </location>
</feature>
<dbReference type="CDD" id="cd09233">
    <property type="entry name" value="ACE1-Sec16-like"/>
    <property type="match status" value="1"/>
</dbReference>
<dbReference type="GO" id="GO:0016192">
    <property type="term" value="P:vesicle-mediated transport"/>
    <property type="evidence" value="ECO:0007669"/>
    <property type="project" value="UniProtKB-KW"/>
</dbReference>
<evidence type="ECO:0000256" key="4">
    <source>
        <dbReference type="ARBA" id="ARBA00022824"/>
    </source>
</evidence>
<dbReference type="InterPro" id="IPR024340">
    <property type="entry name" value="Sec16_CCD"/>
</dbReference>
<keyword evidence="11" id="KW-1185">Reference proteome</keyword>
<dbReference type="OrthoDB" id="8918678at2759"/>
<comment type="subcellular location">
    <subcellularLocation>
        <location evidence="1">Endoplasmic reticulum</location>
    </subcellularLocation>
    <subcellularLocation>
        <location evidence="6">Golgi apparatus membrane</location>
    </subcellularLocation>
</comment>
<evidence type="ECO:0000256" key="7">
    <source>
        <dbReference type="SAM" id="MobiDB-lite"/>
    </source>
</evidence>
<evidence type="ECO:0000313" key="11">
    <source>
        <dbReference type="Proteomes" id="UP001153076"/>
    </source>
</evidence>
<dbReference type="PANTHER" id="PTHR13402:SF6">
    <property type="entry name" value="SECRETORY 16, ISOFORM I"/>
    <property type="match status" value="1"/>
</dbReference>
<evidence type="ECO:0000259" key="8">
    <source>
        <dbReference type="Pfam" id="PF12931"/>
    </source>
</evidence>
<dbReference type="GO" id="GO:0070973">
    <property type="term" value="P:protein localization to endoplasmic reticulum exit site"/>
    <property type="evidence" value="ECO:0007669"/>
    <property type="project" value="TreeGrafter"/>
</dbReference>
<evidence type="ECO:0000256" key="6">
    <source>
        <dbReference type="RuleBase" id="RU364101"/>
    </source>
</evidence>
<feature type="region of interest" description="Disordered" evidence="7">
    <location>
        <begin position="72"/>
        <end position="103"/>
    </location>
</feature>
<dbReference type="Pfam" id="PF12931">
    <property type="entry name" value="TPR_Sec16"/>
    <property type="match status" value="1"/>
</dbReference>
<evidence type="ECO:0000313" key="10">
    <source>
        <dbReference type="EMBL" id="KAJ8450105.1"/>
    </source>
</evidence>
<dbReference type="GO" id="GO:0070971">
    <property type="term" value="C:endoplasmic reticulum exit site"/>
    <property type="evidence" value="ECO:0007669"/>
    <property type="project" value="TreeGrafter"/>
</dbReference>
<dbReference type="Gene3D" id="1.25.40.1030">
    <property type="match status" value="1"/>
</dbReference>
<keyword evidence="6" id="KW-0333">Golgi apparatus</keyword>
<dbReference type="Pfam" id="PF12932">
    <property type="entry name" value="Sec16"/>
    <property type="match status" value="1"/>
</dbReference>
<feature type="compositionally biased region" description="Polar residues" evidence="7">
    <location>
        <begin position="990"/>
        <end position="1030"/>
    </location>
</feature>
<dbReference type="PANTHER" id="PTHR13402">
    <property type="entry name" value="RGPR-RELATED"/>
    <property type="match status" value="1"/>
</dbReference>
<organism evidence="10 11">
    <name type="scientific">Carnegiea gigantea</name>
    <dbReference type="NCBI Taxonomy" id="171969"/>
    <lineage>
        <taxon>Eukaryota</taxon>
        <taxon>Viridiplantae</taxon>
        <taxon>Streptophyta</taxon>
        <taxon>Embryophyta</taxon>
        <taxon>Tracheophyta</taxon>
        <taxon>Spermatophyta</taxon>
        <taxon>Magnoliopsida</taxon>
        <taxon>eudicotyledons</taxon>
        <taxon>Gunneridae</taxon>
        <taxon>Pentapetalae</taxon>
        <taxon>Caryophyllales</taxon>
        <taxon>Cactineae</taxon>
        <taxon>Cactaceae</taxon>
        <taxon>Cactoideae</taxon>
        <taxon>Echinocereeae</taxon>
        <taxon>Carnegiea</taxon>
    </lineage>
</organism>
<keyword evidence="6" id="KW-0472">Membrane</keyword>
<feature type="region of interest" description="Disordered" evidence="7">
    <location>
        <begin position="1353"/>
        <end position="1446"/>
    </location>
</feature>
<comment type="caution">
    <text evidence="10">The sequence shown here is derived from an EMBL/GenBank/DDBJ whole genome shotgun (WGS) entry which is preliminary data.</text>
</comment>
<evidence type="ECO:0000256" key="3">
    <source>
        <dbReference type="ARBA" id="ARBA00022448"/>
    </source>
</evidence>
<accession>A0A9Q1QRY5</accession>
<keyword evidence="4 6" id="KW-0256">Endoplasmic reticulum</keyword>
<feature type="compositionally biased region" description="Low complexity" evidence="7">
    <location>
        <begin position="1390"/>
        <end position="1406"/>
    </location>
</feature>
<keyword evidence="5 6" id="KW-0931">ER-Golgi transport</keyword>